<sequence length="184" mass="22089">MDEQEAIKRLKNSDEKAFSFLYKSYWPKVNHFTRLYIIDTDSAEEIIQEVFIKLWEHRKELNESGSLDGYLFIITRNLIFNSSRQSFNHQFYQTTIIEAMEQSYNIDEELDAADLHAYINSIIEQLPPRQQEVFRLSREHQLTYQEIAQKLQISIKTVERHMGEALKFLRKNLRLYAIFLMLMD</sequence>
<dbReference type="InterPro" id="IPR014327">
    <property type="entry name" value="RNA_pol_sigma70_bacteroid"/>
</dbReference>
<evidence type="ECO:0000256" key="2">
    <source>
        <dbReference type="ARBA" id="ARBA00023015"/>
    </source>
</evidence>
<keyword evidence="3" id="KW-0731">Sigma factor</keyword>
<dbReference type="InterPro" id="IPR036388">
    <property type="entry name" value="WH-like_DNA-bd_sf"/>
</dbReference>
<evidence type="ECO:0000259" key="5">
    <source>
        <dbReference type="SMART" id="SM00421"/>
    </source>
</evidence>
<dbReference type="SUPFAM" id="SSF88946">
    <property type="entry name" value="Sigma2 domain of RNA polymerase sigma factors"/>
    <property type="match status" value="1"/>
</dbReference>
<protein>
    <submittedName>
        <fullName evidence="6">RNA polymerase sigma-70 factor</fullName>
    </submittedName>
</protein>
<dbReference type="GO" id="GO:0016987">
    <property type="term" value="F:sigma factor activity"/>
    <property type="evidence" value="ECO:0007669"/>
    <property type="project" value="UniProtKB-KW"/>
</dbReference>
<dbReference type="NCBIfam" id="TIGR02985">
    <property type="entry name" value="Sig70_bacteroi1"/>
    <property type="match status" value="1"/>
</dbReference>
<dbReference type="InterPro" id="IPR014284">
    <property type="entry name" value="RNA_pol_sigma-70_dom"/>
</dbReference>
<dbReference type="InterPro" id="IPR013249">
    <property type="entry name" value="RNA_pol_sigma70_r4_t2"/>
</dbReference>
<evidence type="ECO:0000313" key="7">
    <source>
        <dbReference type="Proteomes" id="UP000784286"/>
    </source>
</evidence>
<reference evidence="6" key="2">
    <citation type="submission" date="2021-04" db="EMBL/GenBank/DDBJ databases">
        <authorList>
            <person name="Gilroy R."/>
        </authorList>
    </citation>
    <scope>NUCLEOTIDE SEQUENCE</scope>
    <source>
        <strain evidence="6">8470</strain>
    </source>
</reference>
<feature type="domain" description="HTH luxR-type" evidence="5">
    <location>
        <begin position="123"/>
        <end position="181"/>
    </location>
</feature>
<gene>
    <name evidence="6" type="ORF">H9928_11750</name>
</gene>
<organism evidence="6 7">
    <name type="scientific">Candidatus Phocaeicola excrementipullorum</name>
    <dbReference type="NCBI Taxonomy" id="2838731"/>
    <lineage>
        <taxon>Bacteria</taxon>
        <taxon>Pseudomonadati</taxon>
        <taxon>Bacteroidota</taxon>
        <taxon>Bacteroidia</taxon>
        <taxon>Bacteroidales</taxon>
        <taxon>Bacteroidaceae</taxon>
        <taxon>Phocaeicola</taxon>
    </lineage>
</organism>
<dbReference type="GO" id="GO:0003677">
    <property type="term" value="F:DNA binding"/>
    <property type="evidence" value="ECO:0007669"/>
    <property type="project" value="InterPro"/>
</dbReference>
<keyword evidence="2" id="KW-0805">Transcription regulation</keyword>
<keyword evidence="4" id="KW-0804">Transcription</keyword>
<dbReference type="GO" id="GO:0006352">
    <property type="term" value="P:DNA-templated transcription initiation"/>
    <property type="evidence" value="ECO:0007669"/>
    <property type="project" value="InterPro"/>
</dbReference>
<dbReference type="NCBIfam" id="TIGR02937">
    <property type="entry name" value="sigma70-ECF"/>
    <property type="match status" value="1"/>
</dbReference>
<dbReference type="Gene3D" id="1.10.1740.10">
    <property type="match status" value="1"/>
</dbReference>
<dbReference type="EMBL" id="JAHLFJ010000107">
    <property type="protein sequence ID" value="MBU3857192.1"/>
    <property type="molecule type" value="Genomic_DNA"/>
</dbReference>
<evidence type="ECO:0000256" key="4">
    <source>
        <dbReference type="ARBA" id="ARBA00023163"/>
    </source>
</evidence>
<accession>A0A948TPC9</accession>
<evidence type="ECO:0000313" key="6">
    <source>
        <dbReference type="EMBL" id="MBU3857192.1"/>
    </source>
</evidence>
<evidence type="ECO:0000256" key="3">
    <source>
        <dbReference type="ARBA" id="ARBA00023082"/>
    </source>
</evidence>
<dbReference type="InterPro" id="IPR013325">
    <property type="entry name" value="RNA_pol_sigma_r2"/>
</dbReference>
<dbReference type="Pfam" id="PF04542">
    <property type="entry name" value="Sigma70_r2"/>
    <property type="match status" value="1"/>
</dbReference>
<dbReference type="PANTHER" id="PTHR43133:SF46">
    <property type="entry name" value="RNA POLYMERASE SIGMA-70 FACTOR ECF SUBFAMILY"/>
    <property type="match status" value="1"/>
</dbReference>
<dbReference type="PANTHER" id="PTHR43133">
    <property type="entry name" value="RNA POLYMERASE ECF-TYPE SIGMA FACTO"/>
    <property type="match status" value="1"/>
</dbReference>
<reference evidence="6" key="1">
    <citation type="journal article" date="2021" name="PeerJ">
        <title>Extensive microbial diversity within the chicken gut microbiome revealed by metagenomics and culture.</title>
        <authorList>
            <person name="Gilroy R."/>
            <person name="Ravi A."/>
            <person name="Getino M."/>
            <person name="Pursley I."/>
            <person name="Horton D.L."/>
            <person name="Alikhan N.F."/>
            <person name="Baker D."/>
            <person name="Gharbi K."/>
            <person name="Hall N."/>
            <person name="Watson M."/>
            <person name="Adriaenssens E.M."/>
            <person name="Foster-Nyarko E."/>
            <person name="Jarju S."/>
            <person name="Secka A."/>
            <person name="Antonio M."/>
            <person name="Oren A."/>
            <person name="Chaudhuri R.R."/>
            <person name="La Ragione R."/>
            <person name="Hildebrand F."/>
            <person name="Pallen M.J."/>
        </authorList>
    </citation>
    <scope>NUCLEOTIDE SEQUENCE</scope>
    <source>
        <strain evidence="6">8470</strain>
    </source>
</reference>
<comment type="caution">
    <text evidence="6">The sequence shown here is derived from an EMBL/GenBank/DDBJ whole genome shotgun (WGS) entry which is preliminary data.</text>
</comment>
<proteinExistence type="inferred from homology"/>
<dbReference type="Proteomes" id="UP000784286">
    <property type="component" value="Unassembled WGS sequence"/>
</dbReference>
<evidence type="ECO:0000256" key="1">
    <source>
        <dbReference type="ARBA" id="ARBA00010641"/>
    </source>
</evidence>
<name>A0A948TPC9_9BACT</name>
<dbReference type="AlphaFoldDB" id="A0A948TPC9"/>
<dbReference type="InterPro" id="IPR013324">
    <property type="entry name" value="RNA_pol_sigma_r3/r4-like"/>
</dbReference>
<dbReference type="SUPFAM" id="SSF88659">
    <property type="entry name" value="Sigma3 and sigma4 domains of RNA polymerase sigma factors"/>
    <property type="match status" value="1"/>
</dbReference>
<dbReference type="SMART" id="SM00421">
    <property type="entry name" value="HTH_LUXR"/>
    <property type="match status" value="1"/>
</dbReference>
<dbReference type="Pfam" id="PF08281">
    <property type="entry name" value="Sigma70_r4_2"/>
    <property type="match status" value="1"/>
</dbReference>
<dbReference type="InterPro" id="IPR000792">
    <property type="entry name" value="Tscrpt_reg_LuxR_C"/>
</dbReference>
<dbReference type="InterPro" id="IPR039425">
    <property type="entry name" value="RNA_pol_sigma-70-like"/>
</dbReference>
<dbReference type="CDD" id="cd06171">
    <property type="entry name" value="Sigma70_r4"/>
    <property type="match status" value="1"/>
</dbReference>
<comment type="similarity">
    <text evidence="1">Belongs to the sigma-70 factor family. ECF subfamily.</text>
</comment>
<dbReference type="Gene3D" id="1.10.10.10">
    <property type="entry name" value="Winged helix-like DNA-binding domain superfamily/Winged helix DNA-binding domain"/>
    <property type="match status" value="1"/>
</dbReference>
<dbReference type="InterPro" id="IPR007627">
    <property type="entry name" value="RNA_pol_sigma70_r2"/>
</dbReference>